<evidence type="ECO:0000313" key="2">
    <source>
        <dbReference type="EMBL" id="CAE7195478.1"/>
    </source>
</evidence>
<feature type="transmembrane region" description="Helical" evidence="1">
    <location>
        <begin position="35"/>
        <end position="56"/>
    </location>
</feature>
<sequence>ANVTVVVQSLENSIFADDSVIPEPEPVRPTGLDPFIIVAIVLSSLCILVLCAIVFCRNKCGQKTPQTDTSR</sequence>
<reference evidence="2" key="1">
    <citation type="submission" date="2021-02" db="EMBL/GenBank/DDBJ databases">
        <authorList>
            <person name="Dougan E. K."/>
            <person name="Rhodes N."/>
            <person name="Thang M."/>
            <person name="Chan C."/>
        </authorList>
    </citation>
    <scope>NUCLEOTIDE SEQUENCE</scope>
</reference>
<keyword evidence="3" id="KW-1185">Reference proteome</keyword>
<evidence type="ECO:0000256" key="1">
    <source>
        <dbReference type="SAM" id="Phobius"/>
    </source>
</evidence>
<keyword evidence="1" id="KW-0472">Membrane</keyword>
<proteinExistence type="predicted"/>
<name>A0A812J7R7_9DINO</name>
<dbReference type="EMBL" id="CAJNJA010005662">
    <property type="protein sequence ID" value="CAE7195478.1"/>
    <property type="molecule type" value="Genomic_DNA"/>
</dbReference>
<dbReference type="AlphaFoldDB" id="A0A812J7R7"/>
<dbReference type="OrthoDB" id="10515054at2759"/>
<keyword evidence="1" id="KW-1133">Transmembrane helix</keyword>
<organism evidence="2 3">
    <name type="scientific">Symbiodinium necroappetens</name>
    <dbReference type="NCBI Taxonomy" id="1628268"/>
    <lineage>
        <taxon>Eukaryota</taxon>
        <taxon>Sar</taxon>
        <taxon>Alveolata</taxon>
        <taxon>Dinophyceae</taxon>
        <taxon>Suessiales</taxon>
        <taxon>Symbiodiniaceae</taxon>
        <taxon>Symbiodinium</taxon>
    </lineage>
</organism>
<gene>
    <name evidence="2" type="ORF">SNEC2469_LOCUS1322</name>
</gene>
<protein>
    <submittedName>
        <fullName evidence="2">Uncharacterized protein</fullName>
    </submittedName>
</protein>
<dbReference type="Proteomes" id="UP000601435">
    <property type="component" value="Unassembled WGS sequence"/>
</dbReference>
<comment type="caution">
    <text evidence="2">The sequence shown here is derived from an EMBL/GenBank/DDBJ whole genome shotgun (WGS) entry which is preliminary data.</text>
</comment>
<accession>A0A812J7R7</accession>
<evidence type="ECO:0000313" key="3">
    <source>
        <dbReference type="Proteomes" id="UP000601435"/>
    </source>
</evidence>
<feature type="non-terminal residue" evidence="2">
    <location>
        <position position="1"/>
    </location>
</feature>
<feature type="non-terminal residue" evidence="2">
    <location>
        <position position="71"/>
    </location>
</feature>
<keyword evidence="1" id="KW-0812">Transmembrane</keyword>